<evidence type="ECO:0000256" key="1">
    <source>
        <dbReference type="SAM" id="MobiDB-lite"/>
    </source>
</evidence>
<protein>
    <submittedName>
        <fullName evidence="2">Uncharacterized protein</fullName>
    </submittedName>
</protein>
<sequence>MGAVAETDNGADRKGAEDPLGDGDKKEEQLWAWGTSADQTDHAHEEAVGRRGGEARPGSQKGEGTQAGPYGLHSFERRKARNGRREGRGTMGQ</sequence>
<comment type="caution">
    <text evidence="2">The sequence shown here is derived from an EMBL/GenBank/DDBJ whole genome shotgun (WGS) entry which is preliminary data.</text>
</comment>
<gene>
    <name evidence="2" type="ORF">NDU88_010336</name>
</gene>
<feature type="compositionally biased region" description="Basic and acidic residues" evidence="1">
    <location>
        <begin position="83"/>
        <end position="93"/>
    </location>
</feature>
<reference evidence="2" key="1">
    <citation type="journal article" date="2022" name="bioRxiv">
        <title>Sequencing and chromosome-scale assembly of the giantPleurodeles waltlgenome.</title>
        <authorList>
            <person name="Brown T."/>
            <person name="Elewa A."/>
            <person name="Iarovenko S."/>
            <person name="Subramanian E."/>
            <person name="Araus A.J."/>
            <person name="Petzold A."/>
            <person name="Susuki M."/>
            <person name="Suzuki K.-i.T."/>
            <person name="Hayashi T."/>
            <person name="Toyoda A."/>
            <person name="Oliveira C."/>
            <person name="Osipova E."/>
            <person name="Leigh N.D."/>
            <person name="Simon A."/>
            <person name="Yun M.H."/>
        </authorList>
    </citation>
    <scope>NUCLEOTIDE SEQUENCE</scope>
    <source>
        <strain evidence="2">20211129_DDA</strain>
        <tissue evidence="2">Liver</tissue>
    </source>
</reference>
<feature type="compositionally biased region" description="Basic and acidic residues" evidence="1">
    <location>
        <begin position="39"/>
        <end position="54"/>
    </location>
</feature>
<evidence type="ECO:0000313" key="2">
    <source>
        <dbReference type="EMBL" id="KAJ1157631.1"/>
    </source>
</evidence>
<dbReference type="EMBL" id="JANPWB010000009">
    <property type="protein sequence ID" value="KAJ1157631.1"/>
    <property type="molecule type" value="Genomic_DNA"/>
</dbReference>
<feature type="compositionally biased region" description="Basic and acidic residues" evidence="1">
    <location>
        <begin position="10"/>
        <end position="29"/>
    </location>
</feature>
<accession>A0AAV7S141</accession>
<name>A0AAV7S141_PLEWA</name>
<keyword evidence="3" id="KW-1185">Reference proteome</keyword>
<evidence type="ECO:0000313" key="3">
    <source>
        <dbReference type="Proteomes" id="UP001066276"/>
    </source>
</evidence>
<dbReference type="AlphaFoldDB" id="A0AAV7S141"/>
<organism evidence="2 3">
    <name type="scientific">Pleurodeles waltl</name>
    <name type="common">Iberian ribbed newt</name>
    <dbReference type="NCBI Taxonomy" id="8319"/>
    <lineage>
        <taxon>Eukaryota</taxon>
        <taxon>Metazoa</taxon>
        <taxon>Chordata</taxon>
        <taxon>Craniata</taxon>
        <taxon>Vertebrata</taxon>
        <taxon>Euteleostomi</taxon>
        <taxon>Amphibia</taxon>
        <taxon>Batrachia</taxon>
        <taxon>Caudata</taxon>
        <taxon>Salamandroidea</taxon>
        <taxon>Salamandridae</taxon>
        <taxon>Pleurodelinae</taxon>
        <taxon>Pleurodeles</taxon>
    </lineage>
</organism>
<dbReference type="Proteomes" id="UP001066276">
    <property type="component" value="Chromosome 5"/>
</dbReference>
<feature type="region of interest" description="Disordered" evidence="1">
    <location>
        <begin position="1"/>
        <end position="93"/>
    </location>
</feature>
<proteinExistence type="predicted"/>